<organism evidence="1 2">
    <name type="scientific">Luteipulveratus halotolerans</name>
    <dbReference type="NCBI Taxonomy" id="1631356"/>
    <lineage>
        <taxon>Bacteria</taxon>
        <taxon>Bacillati</taxon>
        <taxon>Actinomycetota</taxon>
        <taxon>Actinomycetes</taxon>
        <taxon>Micrococcales</taxon>
        <taxon>Dermacoccaceae</taxon>
        <taxon>Luteipulveratus</taxon>
    </lineage>
</organism>
<dbReference type="InterPro" id="IPR046480">
    <property type="entry name" value="DUF6573"/>
</dbReference>
<dbReference type="STRING" id="1631356.VV01_00115"/>
<proteinExistence type="predicted"/>
<gene>
    <name evidence="1" type="ORF">VV01_00115</name>
</gene>
<accession>A0A0L6CQ64</accession>
<protein>
    <submittedName>
        <fullName evidence="1">Uncharacterized protein</fullName>
    </submittedName>
</protein>
<comment type="caution">
    <text evidence="1">The sequence shown here is derived from an EMBL/GenBank/DDBJ whole genome shotgun (WGS) entry which is preliminary data.</text>
</comment>
<dbReference type="OrthoDB" id="4556966at2"/>
<dbReference type="AlphaFoldDB" id="A0A0L6CQ64"/>
<dbReference type="Proteomes" id="UP000037397">
    <property type="component" value="Unassembled WGS sequence"/>
</dbReference>
<name>A0A0L6CQ64_9MICO</name>
<dbReference type="Pfam" id="PF20213">
    <property type="entry name" value="DUF6573"/>
    <property type="match status" value="1"/>
</dbReference>
<reference evidence="2" key="1">
    <citation type="submission" date="2015-03" db="EMBL/GenBank/DDBJ databases">
        <title>Luteipulveratus halotolerans sp. nov., a novel actinobacterium (Dermacoccaceae) from Sarawak, Malaysia.</title>
        <authorList>
            <person name="Juboi H."/>
            <person name="Basik A."/>
            <person name="Shamsul S.S."/>
            <person name="Arnold P."/>
            <person name="Schmitt E.K."/>
            <person name="Sanglier J.-J."/>
            <person name="Yeo T."/>
        </authorList>
    </citation>
    <scope>NUCLEOTIDE SEQUENCE [LARGE SCALE GENOMIC DNA]</scope>
    <source>
        <strain evidence="2">C296001</strain>
    </source>
</reference>
<evidence type="ECO:0000313" key="2">
    <source>
        <dbReference type="Proteomes" id="UP000037397"/>
    </source>
</evidence>
<dbReference type="EMBL" id="LAIR01000001">
    <property type="protein sequence ID" value="KNX39678.1"/>
    <property type="molecule type" value="Genomic_DNA"/>
</dbReference>
<evidence type="ECO:0000313" key="1">
    <source>
        <dbReference type="EMBL" id="KNX39678.1"/>
    </source>
</evidence>
<keyword evidence="2" id="KW-1185">Reference proteome</keyword>
<sequence>MSSNFWDSAEVIAAYSRADALRDRTLHALDRTTAQAAGFTVPVDATDAAWTDAIEWGPTQEKANPRAYQHQRARLWDVLMLAGMAARSAASRQASVRVGERFAFTVARVPGDRPAEEAEDRTLHLVVGADDSGAMTFVIMLPDED</sequence>
<dbReference type="RefSeq" id="WP_050668117.1">
    <property type="nucleotide sequence ID" value="NZ_LAIR01000001.1"/>
</dbReference>